<name>A0A0F9QN86_9ZZZZ</name>
<accession>A0A0F9QN86</accession>
<organism evidence="1">
    <name type="scientific">marine sediment metagenome</name>
    <dbReference type="NCBI Taxonomy" id="412755"/>
    <lineage>
        <taxon>unclassified sequences</taxon>
        <taxon>metagenomes</taxon>
        <taxon>ecological metagenomes</taxon>
    </lineage>
</organism>
<comment type="caution">
    <text evidence="1">The sequence shown here is derived from an EMBL/GenBank/DDBJ whole genome shotgun (WGS) entry which is preliminary data.</text>
</comment>
<dbReference type="EMBL" id="LAZR01001482">
    <property type="protein sequence ID" value="KKN43889.1"/>
    <property type="molecule type" value="Genomic_DNA"/>
</dbReference>
<evidence type="ECO:0000313" key="1">
    <source>
        <dbReference type="EMBL" id="KKN43889.1"/>
    </source>
</evidence>
<reference evidence="1" key="1">
    <citation type="journal article" date="2015" name="Nature">
        <title>Complex archaea that bridge the gap between prokaryotes and eukaryotes.</title>
        <authorList>
            <person name="Spang A."/>
            <person name="Saw J.H."/>
            <person name="Jorgensen S.L."/>
            <person name="Zaremba-Niedzwiedzka K."/>
            <person name="Martijn J."/>
            <person name="Lind A.E."/>
            <person name="van Eijk R."/>
            <person name="Schleper C."/>
            <person name="Guy L."/>
            <person name="Ettema T.J."/>
        </authorList>
    </citation>
    <scope>NUCLEOTIDE SEQUENCE</scope>
</reference>
<gene>
    <name evidence="1" type="ORF">LCGC14_0698380</name>
</gene>
<sequence length="62" mass="7208">MNHQTANIELREDDDGRRYWYGAEDGWKEPTELGEDGVLMLSVEHFAVGTKLYMEEPRHGAR</sequence>
<proteinExistence type="predicted"/>
<dbReference type="AlphaFoldDB" id="A0A0F9QN86"/>
<protein>
    <submittedName>
        <fullName evidence="1">Uncharacterized protein</fullName>
    </submittedName>
</protein>